<dbReference type="InParanoid" id="A0A0C3DHE7"/>
<dbReference type="HOGENOM" id="CLU_099691_2_0_1"/>
<proteinExistence type="predicted"/>
<reference evidence="2" key="2">
    <citation type="submission" date="2015-01" db="EMBL/GenBank/DDBJ databases">
        <title>Evolutionary Origins and Diversification of the Mycorrhizal Mutualists.</title>
        <authorList>
            <consortium name="DOE Joint Genome Institute"/>
            <consortium name="Mycorrhizal Genomics Consortium"/>
            <person name="Kohler A."/>
            <person name="Kuo A."/>
            <person name="Nagy L.G."/>
            <person name="Floudas D."/>
            <person name="Copeland A."/>
            <person name="Barry K.W."/>
            <person name="Cichocki N."/>
            <person name="Veneault-Fourrey C."/>
            <person name="LaButti K."/>
            <person name="Lindquist E.A."/>
            <person name="Lipzen A."/>
            <person name="Lundell T."/>
            <person name="Morin E."/>
            <person name="Murat C."/>
            <person name="Riley R."/>
            <person name="Ohm R."/>
            <person name="Sun H."/>
            <person name="Tunlid A."/>
            <person name="Henrissat B."/>
            <person name="Grigoriev I.V."/>
            <person name="Hibbett D.S."/>
            <person name="Martin F."/>
        </authorList>
    </citation>
    <scope>NUCLEOTIDE SEQUENCE [LARGE SCALE GENOMIC DNA]</scope>
    <source>
        <strain evidence="2">Foug A</strain>
    </source>
</reference>
<dbReference type="AlphaFoldDB" id="A0A0C3DHE7"/>
<protein>
    <submittedName>
        <fullName evidence="1">Uncharacterized protein</fullName>
    </submittedName>
</protein>
<dbReference type="Proteomes" id="UP000053989">
    <property type="component" value="Unassembled WGS sequence"/>
</dbReference>
<reference evidence="1 2" key="1">
    <citation type="submission" date="2014-04" db="EMBL/GenBank/DDBJ databases">
        <authorList>
            <consortium name="DOE Joint Genome Institute"/>
            <person name="Kuo A."/>
            <person name="Kohler A."/>
            <person name="Nagy L.G."/>
            <person name="Floudas D."/>
            <person name="Copeland A."/>
            <person name="Barry K.W."/>
            <person name="Cichocki N."/>
            <person name="Veneault-Fourrey C."/>
            <person name="LaButti K."/>
            <person name="Lindquist E.A."/>
            <person name="Lipzen A."/>
            <person name="Lundell T."/>
            <person name="Morin E."/>
            <person name="Murat C."/>
            <person name="Sun H."/>
            <person name="Tunlid A."/>
            <person name="Henrissat B."/>
            <person name="Grigoriev I.V."/>
            <person name="Hibbett D.S."/>
            <person name="Martin F."/>
            <person name="Nordberg H.P."/>
            <person name="Cantor M.N."/>
            <person name="Hua S.X."/>
        </authorList>
    </citation>
    <scope>NUCLEOTIDE SEQUENCE [LARGE SCALE GENOMIC DNA]</scope>
    <source>
        <strain evidence="1 2">Foug A</strain>
    </source>
</reference>
<organism evidence="1 2">
    <name type="scientific">Scleroderma citrinum Foug A</name>
    <dbReference type="NCBI Taxonomy" id="1036808"/>
    <lineage>
        <taxon>Eukaryota</taxon>
        <taxon>Fungi</taxon>
        <taxon>Dikarya</taxon>
        <taxon>Basidiomycota</taxon>
        <taxon>Agaricomycotina</taxon>
        <taxon>Agaricomycetes</taxon>
        <taxon>Agaricomycetidae</taxon>
        <taxon>Boletales</taxon>
        <taxon>Sclerodermatineae</taxon>
        <taxon>Sclerodermataceae</taxon>
        <taxon>Scleroderma</taxon>
    </lineage>
</organism>
<evidence type="ECO:0000313" key="1">
    <source>
        <dbReference type="EMBL" id="KIM55496.1"/>
    </source>
</evidence>
<evidence type="ECO:0000313" key="2">
    <source>
        <dbReference type="Proteomes" id="UP000053989"/>
    </source>
</evidence>
<sequence length="88" mass="10332">MADFIVDYHVPIEDITDKWRLGLTAYTLDNHEWELLGQLHDVLKILKDATLYFSRGTLNLAMVIPVMDYINEKFTNYLLMKDTLDPEI</sequence>
<name>A0A0C3DHE7_9AGAM</name>
<keyword evidence="2" id="KW-1185">Reference proteome</keyword>
<gene>
    <name evidence="1" type="ORF">SCLCIDRAFT_30352</name>
</gene>
<accession>A0A0C3DHE7</accession>
<dbReference type="OrthoDB" id="2662702at2759"/>
<dbReference type="EMBL" id="KN822134">
    <property type="protein sequence ID" value="KIM55496.1"/>
    <property type="molecule type" value="Genomic_DNA"/>
</dbReference>